<dbReference type="EMBL" id="MU826835">
    <property type="protein sequence ID" value="KAJ7372641.1"/>
    <property type="molecule type" value="Genomic_DNA"/>
</dbReference>
<organism evidence="1 2">
    <name type="scientific">Desmophyllum pertusum</name>
    <dbReference type="NCBI Taxonomy" id="174260"/>
    <lineage>
        <taxon>Eukaryota</taxon>
        <taxon>Metazoa</taxon>
        <taxon>Cnidaria</taxon>
        <taxon>Anthozoa</taxon>
        <taxon>Hexacorallia</taxon>
        <taxon>Scleractinia</taxon>
        <taxon>Caryophylliina</taxon>
        <taxon>Caryophylliidae</taxon>
        <taxon>Desmophyllum</taxon>
    </lineage>
</organism>
<keyword evidence="2" id="KW-1185">Reference proteome</keyword>
<dbReference type="Proteomes" id="UP001163046">
    <property type="component" value="Unassembled WGS sequence"/>
</dbReference>
<reference evidence="1" key="1">
    <citation type="submission" date="2023-01" db="EMBL/GenBank/DDBJ databases">
        <title>Genome assembly of the deep-sea coral Lophelia pertusa.</title>
        <authorList>
            <person name="Herrera S."/>
            <person name="Cordes E."/>
        </authorList>
    </citation>
    <scope>NUCLEOTIDE SEQUENCE</scope>
    <source>
        <strain evidence="1">USNM1676648</strain>
        <tissue evidence="1">Polyp</tissue>
    </source>
</reference>
<comment type="caution">
    <text evidence="1">The sequence shown here is derived from an EMBL/GenBank/DDBJ whole genome shotgun (WGS) entry which is preliminary data.</text>
</comment>
<name>A0A9X0CRD0_9CNID</name>
<protein>
    <submittedName>
        <fullName evidence="1">Uncharacterized protein</fullName>
    </submittedName>
</protein>
<dbReference type="AlphaFoldDB" id="A0A9X0CRD0"/>
<sequence>MAHGEGYVYETCRQGRIGRRSQIFLMVNNEKTLETNATLSRSICPRCLRSLVRRLMNAAAESSRSETLERESRTDWIRKCNEKSHILTTIKNGWYFSSTRFSWSLTDN</sequence>
<gene>
    <name evidence="1" type="ORF">OS493_017912</name>
</gene>
<evidence type="ECO:0000313" key="2">
    <source>
        <dbReference type="Proteomes" id="UP001163046"/>
    </source>
</evidence>
<evidence type="ECO:0000313" key="1">
    <source>
        <dbReference type="EMBL" id="KAJ7372641.1"/>
    </source>
</evidence>
<proteinExistence type="predicted"/>
<accession>A0A9X0CRD0</accession>